<dbReference type="InterPro" id="IPR001736">
    <property type="entry name" value="PLipase_D/transphosphatidylase"/>
</dbReference>
<dbReference type="PANTHER" id="PTHR21248">
    <property type="entry name" value="CARDIOLIPIN SYNTHASE"/>
    <property type="match status" value="1"/>
</dbReference>
<dbReference type="Gene3D" id="3.30.870.10">
    <property type="entry name" value="Endonuclease Chain A"/>
    <property type="match status" value="2"/>
</dbReference>
<dbReference type="SUPFAM" id="SSF56024">
    <property type="entry name" value="Phospholipase D/nuclease"/>
    <property type="match status" value="2"/>
</dbReference>
<dbReference type="PANTHER" id="PTHR21248:SF11">
    <property type="entry name" value="PLD PHOSPHODIESTERASE DOMAIN-CONTAINING PROTEIN"/>
    <property type="match status" value="1"/>
</dbReference>
<dbReference type="GeneID" id="54295948"/>
<keyword evidence="3" id="KW-1185">Reference proteome</keyword>
<dbReference type="EMBL" id="ML995505">
    <property type="protein sequence ID" value="KAF2137223.1"/>
    <property type="molecule type" value="Genomic_DNA"/>
</dbReference>
<evidence type="ECO:0000313" key="3">
    <source>
        <dbReference type="Proteomes" id="UP000799438"/>
    </source>
</evidence>
<dbReference type="CDD" id="cd00138">
    <property type="entry name" value="PLDc_SF"/>
    <property type="match status" value="1"/>
</dbReference>
<dbReference type="RefSeq" id="XP_033392941.1">
    <property type="nucleotide sequence ID" value="XM_033538452.1"/>
</dbReference>
<dbReference type="GO" id="GO:0032049">
    <property type="term" value="P:cardiolipin biosynthetic process"/>
    <property type="evidence" value="ECO:0007669"/>
    <property type="project" value="UniProtKB-ARBA"/>
</dbReference>
<dbReference type="Proteomes" id="UP000799438">
    <property type="component" value="Unassembled WGS sequence"/>
</dbReference>
<reference evidence="2" key="1">
    <citation type="journal article" date="2020" name="Stud. Mycol.">
        <title>101 Dothideomycetes genomes: a test case for predicting lifestyles and emergence of pathogens.</title>
        <authorList>
            <person name="Haridas S."/>
            <person name="Albert R."/>
            <person name="Binder M."/>
            <person name="Bloem J."/>
            <person name="Labutti K."/>
            <person name="Salamov A."/>
            <person name="Andreopoulos B."/>
            <person name="Baker S."/>
            <person name="Barry K."/>
            <person name="Bills G."/>
            <person name="Bluhm B."/>
            <person name="Cannon C."/>
            <person name="Castanera R."/>
            <person name="Culley D."/>
            <person name="Daum C."/>
            <person name="Ezra D."/>
            <person name="Gonzalez J."/>
            <person name="Henrissat B."/>
            <person name="Kuo A."/>
            <person name="Liang C."/>
            <person name="Lipzen A."/>
            <person name="Lutzoni F."/>
            <person name="Magnuson J."/>
            <person name="Mondo S."/>
            <person name="Nolan M."/>
            <person name="Ohm R."/>
            <person name="Pangilinan J."/>
            <person name="Park H.-J."/>
            <person name="Ramirez L."/>
            <person name="Alfaro M."/>
            <person name="Sun H."/>
            <person name="Tritt A."/>
            <person name="Yoshinaga Y."/>
            <person name="Zwiers L.-H."/>
            <person name="Turgeon B."/>
            <person name="Goodwin S."/>
            <person name="Spatafora J."/>
            <person name="Crous P."/>
            <person name="Grigoriev I."/>
        </authorList>
    </citation>
    <scope>NUCLEOTIDE SEQUENCE</scope>
    <source>
        <strain evidence="2">CBS 121167</strain>
    </source>
</reference>
<dbReference type="InterPro" id="IPR025202">
    <property type="entry name" value="PLD-like_dom"/>
</dbReference>
<evidence type="ECO:0000259" key="1">
    <source>
        <dbReference type="PROSITE" id="PS50035"/>
    </source>
</evidence>
<feature type="domain" description="PLD phosphodiesterase" evidence="1">
    <location>
        <begin position="205"/>
        <end position="232"/>
    </location>
</feature>
<evidence type="ECO:0000313" key="2">
    <source>
        <dbReference type="EMBL" id="KAF2137223.1"/>
    </source>
</evidence>
<accession>A0A6A6B1H2</accession>
<dbReference type="AlphaFoldDB" id="A0A6A6B1H2"/>
<dbReference type="PROSITE" id="PS50035">
    <property type="entry name" value="PLD"/>
    <property type="match status" value="2"/>
</dbReference>
<sequence>MISDCCSVGRNVSFRDRLTANHGYHRSDYLKYDEAPRTSWEGLSREVVVANLQQELRTLTGKRRKDEPNYYVEDPPSLITESFLHSFQVGTGGSIFTDILPRIQNAQSEIIFVTCFWAKSASLEKLGETLKGLSQKSLRAMTTGAPPIRVRICFSSLSVGQKLFQTNSLEGRVYEPAEYVQKLGLPSHDELSGLDLEVKCIFIKPFSVMHPKFIIVDRSLVWLPSCNVSWEEWFEGCLALSGPVVSQFLTFWQHFWNRGKAPSSIPQSLDPGETAIALHRRFAVVSEPPNTLSTLEGTTGVAIPTVFLPSPHHANPRFGMPGPPPQTPLNAFVLHRLRDANFDIYIQTPNVTCTAVVKALHHALKNGVNVHIVTSERLMLAEQLGTAGTTTAREIKGLIKRYRKLPTETPIYDTPRDPPRHPPHRGRLRVEYYEPRPAAGDGEPVQSHLKLTIVDDRFIVLGSGNMDRASFYTSQELGVAFYSDRLASDIQDLLRKNLEGRRKLVFDSDEEARSVPGEADGMELV</sequence>
<gene>
    <name evidence="2" type="ORF">K452DRAFT_257979</name>
</gene>
<feature type="domain" description="PLD phosphodiesterase" evidence="1">
    <location>
        <begin position="448"/>
        <end position="470"/>
    </location>
</feature>
<dbReference type="Pfam" id="PF13091">
    <property type="entry name" value="PLDc_2"/>
    <property type="match status" value="1"/>
</dbReference>
<proteinExistence type="predicted"/>
<dbReference type="OrthoDB" id="2958217at2759"/>
<organism evidence="2 3">
    <name type="scientific">Aplosporella prunicola CBS 121167</name>
    <dbReference type="NCBI Taxonomy" id="1176127"/>
    <lineage>
        <taxon>Eukaryota</taxon>
        <taxon>Fungi</taxon>
        <taxon>Dikarya</taxon>
        <taxon>Ascomycota</taxon>
        <taxon>Pezizomycotina</taxon>
        <taxon>Dothideomycetes</taxon>
        <taxon>Dothideomycetes incertae sedis</taxon>
        <taxon>Botryosphaeriales</taxon>
        <taxon>Aplosporellaceae</taxon>
        <taxon>Aplosporella</taxon>
    </lineage>
</organism>
<protein>
    <recommendedName>
        <fullName evidence="1">PLD phosphodiesterase domain-containing protein</fullName>
    </recommendedName>
</protein>
<name>A0A6A6B1H2_9PEZI</name>
<dbReference type="GO" id="GO:0030572">
    <property type="term" value="F:phosphatidyltransferase activity"/>
    <property type="evidence" value="ECO:0007669"/>
    <property type="project" value="UniProtKB-ARBA"/>
</dbReference>